<dbReference type="EMBL" id="JACHIL010000008">
    <property type="protein sequence ID" value="MBB5092836.1"/>
    <property type="molecule type" value="Genomic_DNA"/>
</dbReference>
<dbReference type="InterPro" id="IPR005119">
    <property type="entry name" value="LysR_subst-bd"/>
</dbReference>
<comment type="caution">
    <text evidence="6">The sequence shown here is derived from an EMBL/GenBank/DDBJ whole genome shotgun (WGS) entry which is preliminary data.</text>
</comment>
<feature type="domain" description="HTH lysR-type" evidence="5">
    <location>
        <begin position="5"/>
        <end position="62"/>
    </location>
</feature>
<dbReference type="InterPro" id="IPR058163">
    <property type="entry name" value="LysR-type_TF_proteobact-type"/>
</dbReference>
<dbReference type="RefSeq" id="WP_151160362.1">
    <property type="nucleotide sequence ID" value="NZ_JACHIL010000008.1"/>
</dbReference>
<dbReference type="InterPro" id="IPR036390">
    <property type="entry name" value="WH_DNA-bd_sf"/>
</dbReference>
<reference evidence="6 7" key="1">
    <citation type="submission" date="2020-08" db="EMBL/GenBank/DDBJ databases">
        <title>Genomic Encyclopedia of Type Strains, Phase IV (KMG-IV): sequencing the most valuable type-strain genomes for metagenomic binning, comparative biology and taxonomic classification.</title>
        <authorList>
            <person name="Goeker M."/>
        </authorList>
    </citation>
    <scope>NUCLEOTIDE SEQUENCE [LARGE SCALE GENOMIC DNA]</scope>
    <source>
        <strain evidence="6 7">DSM 25620</strain>
    </source>
</reference>
<dbReference type="GO" id="GO:0003700">
    <property type="term" value="F:DNA-binding transcription factor activity"/>
    <property type="evidence" value="ECO:0007669"/>
    <property type="project" value="InterPro"/>
</dbReference>
<dbReference type="SUPFAM" id="SSF46785">
    <property type="entry name" value="Winged helix' DNA-binding domain"/>
    <property type="match status" value="1"/>
</dbReference>
<evidence type="ECO:0000256" key="2">
    <source>
        <dbReference type="ARBA" id="ARBA00023015"/>
    </source>
</evidence>
<accession>A0A7W8ERD3</accession>
<sequence length="297" mass="32282">MGKVLPLLALRAFTETGRTGSIKSAAETMGVTSGAVSQQIRLLEERTGVTLFRRTRYGVELTEAGAGVYPALMRAFAQIEASLATLETSTGRQTLTVSTLPSFAASWLVPRLGKFMEQNPEIEVRVEASSGLTNLHGGRVDIAIRHGLGDYPSYDVQPLIAPELVPVMCPALLASGPAIDEPSDCLAYPLLQDSDRADWRLWLTACGVEPTPEAERGTAFDDDFLLLRAAEAGQGIALVRDIYARPEIAAGRLALAINRPWPTQFAYYVLTLPENAQKPAVKLFIEWLHQEVATESM</sequence>
<dbReference type="Gene3D" id="1.10.10.10">
    <property type="entry name" value="Winged helix-like DNA-binding domain superfamily/Winged helix DNA-binding domain"/>
    <property type="match status" value="1"/>
</dbReference>
<dbReference type="CDD" id="cd08432">
    <property type="entry name" value="PBP2_GcdR_TrpI_HvrB_AmpR_like"/>
    <property type="match status" value="1"/>
</dbReference>
<evidence type="ECO:0000313" key="7">
    <source>
        <dbReference type="Proteomes" id="UP000531231"/>
    </source>
</evidence>
<dbReference type="SUPFAM" id="SSF53850">
    <property type="entry name" value="Periplasmic binding protein-like II"/>
    <property type="match status" value="1"/>
</dbReference>
<organism evidence="6 7">
    <name type="scientific">Pseudochrobactrum saccharolyticum</name>
    <dbReference type="NCBI Taxonomy" id="354352"/>
    <lineage>
        <taxon>Bacteria</taxon>
        <taxon>Pseudomonadati</taxon>
        <taxon>Pseudomonadota</taxon>
        <taxon>Alphaproteobacteria</taxon>
        <taxon>Hyphomicrobiales</taxon>
        <taxon>Brucellaceae</taxon>
        <taxon>Pseudochrobactrum</taxon>
    </lineage>
</organism>
<keyword evidence="2" id="KW-0805">Transcription regulation</keyword>
<name>A0A7W8ERD3_9HYPH</name>
<dbReference type="Gene3D" id="3.40.190.10">
    <property type="entry name" value="Periplasmic binding protein-like II"/>
    <property type="match status" value="2"/>
</dbReference>
<evidence type="ECO:0000256" key="3">
    <source>
        <dbReference type="ARBA" id="ARBA00023125"/>
    </source>
</evidence>
<dbReference type="InterPro" id="IPR036388">
    <property type="entry name" value="WH-like_DNA-bd_sf"/>
</dbReference>
<dbReference type="InterPro" id="IPR000847">
    <property type="entry name" value="LysR_HTH_N"/>
</dbReference>
<dbReference type="PANTHER" id="PTHR30537:SF26">
    <property type="entry name" value="GLYCINE CLEAVAGE SYSTEM TRANSCRIPTIONAL ACTIVATOR"/>
    <property type="match status" value="1"/>
</dbReference>
<evidence type="ECO:0000313" key="6">
    <source>
        <dbReference type="EMBL" id="MBB5092836.1"/>
    </source>
</evidence>
<keyword evidence="7" id="KW-1185">Reference proteome</keyword>
<protein>
    <submittedName>
        <fullName evidence="6">LysR family glycine cleavage system transcriptional activator</fullName>
    </submittedName>
</protein>
<dbReference type="Pfam" id="PF00126">
    <property type="entry name" value="HTH_1"/>
    <property type="match status" value="1"/>
</dbReference>
<keyword evidence="3" id="KW-0238">DNA-binding</keyword>
<dbReference type="GO" id="GO:0006351">
    <property type="term" value="P:DNA-templated transcription"/>
    <property type="evidence" value="ECO:0007669"/>
    <property type="project" value="TreeGrafter"/>
</dbReference>
<proteinExistence type="inferred from homology"/>
<evidence type="ECO:0000259" key="5">
    <source>
        <dbReference type="PROSITE" id="PS50931"/>
    </source>
</evidence>
<evidence type="ECO:0000256" key="1">
    <source>
        <dbReference type="ARBA" id="ARBA00009437"/>
    </source>
</evidence>
<dbReference type="GO" id="GO:0043565">
    <property type="term" value="F:sequence-specific DNA binding"/>
    <property type="evidence" value="ECO:0007669"/>
    <property type="project" value="TreeGrafter"/>
</dbReference>
<keyword evidence="4" id="KW-0804">Transcription</keyword>
<evidence type="ECO:0000256" key="4">
    <source>
        <dbReference type="ARBA" id="ARBA00023163"/>
    </source>
</evidence>
<dbReference type="AlphaFoldDB" id="A0A7W8ERD3"/>
<dbReference type="Proteomes" id="UP000531231">
    <property type="component" value="Unassembled WGS sequence"/>
</dbReference>
<comment type="similarity">
    <text evidence="1">Belongs to the LysR transcriptional regulatory family.</text>
</comment>
<dbReference type="PROSITE" id="PS50931">
    <property type="entry name" value="HTH_LYSR"/>
    <property type="match status" value="1"/>
</dbReference>
<gene>
    <name evidence="6" type="ORF">HNQ68_003401</name>
</gene>
<dbReference type="PANTHER" id="PTHR30537">
    <property type="entry name" value="HTH-TYPE TRANSCRIPTIONAL REGULATOR"/>
    <property type="match status" value="1"/>
</dbReference>
<dbReference type="Pfam" id="PF03466">
    <property type="entry name" value="LysR_substrate"/>
    <property type="match status" value="1"/>
</dbReference>